<protein>
    <submittedName>
        <fullName evidence="2">Uncharacterized protein</fullName>
    </submittedName>
</protein>
<gene>
    <name evidence="2" type="ORF">Slati_0632000</name>
</gene>
<dbReference type="EMBL" id="JACGWN010000002">
    <property type="protein sequence ID" value="KAL0460048.1"/>
    <property type="molecule type" value="Genomic_DNA"/>
</dbReference>
<proteinExistence type="predicted"/>
<feature type="region of interest" description="Disordered" evidence="1">
    <location>
        <begin position="25"/>
        <end position="52"/>
    </location>
</feature>
<reference evidence="2" key="1">
    <citation type="submission" date="2020-06" db="EMBL/GenBank/DDBJ databases">
        <authorList>
            <person name="Li T."/>
            <person name="Hu X."/>
            <person name="Zhang T."/>
            <person name="Song X."/>
            <person name="Zhang H."/>
            <person name="Dai N."/>
            <person name="Sheng W."/>
            <person name="Hou X."/>
            <person name="Wei L."/>
        </authorList>
    </citation>
    <scope>NUCLEOTIDE SEQUENCE</scope>
    <source>
        <strain evidence="2">KEN1</strain>
        <tissue evidence="2">Leaf</tissue>
    </source>
</reference>
<evidence type="ECO:0000256" key="1">
    <source>
        <dbReference type="SAM" id="MobiDB-lite"/>
    </source>
</evidence>
<comment type="caution">
    <text evidence="2">The sequence shown here is derived from an EMBL/GenBank/DDBJ whole genome shotgun (WGS) entry which is preliminary data.</text>
</comment>
<organism evidence="2">
    <name type="scientific">Sesamum latifolium</name>
    <dbReference type="NCBI Taxonomy" id="2727402"/>
    <lineage>
        <taxon>Eukaryota</taxon>
        <taxon>Viridiplantae</taxon>
        <taxon>Streptophyta</taxon>
        <taxon>Embryophyta</taxon>
        <taxon>Tracheophyta</taxon>
        <taxon>Spermatophyta</taxon>
        <taxon>Magnoliopsida</taxon>
        <taxon>eudicotyledons</taxon>
        <taxon>Gunneridae</taxon>
        <taxon>Pentapetalae</taxon>
        <taxon>asterids</taxon>
        <taxon>lamiids</taxon>
        <taxon>Lamiales</taxon>
        <taxon>Pedaliaceae</taxon>
        <taxon>Sesamum</taxon>
    </lineage>
</organism>
<dbReference type="AlphaFoldDB" id="A0AAW2Y2P5"/>
<accession>A0AAW2Y2P5</accession>
<name>A0AAW2Y2P5_9LAMI</name>
<sequence length="52" mass="5876">MSTFGETRMPLEVEAKVATYDSHVRRQPPSSAANHLHSHQTPPAFRCRLTLD</sequence>
<reference evidence="2" key="2">
    <citation type="journal article" date="2024" name="Plant">
        <title>Genomic evolution and insights into agronomic trait innovations of Sesamum species.</title>
        <authorList>
            <person name="Miao H."/>
            <person name="Wang L."/>
            <person name="Qu L."/>
            <person name="Liu H."/>
            <person name="Sun Y."/>
            <person name="Le M."/>
            <person name="Wang Q."/>
            <person name="Wei S."/>
            <person name="Zheng Y."/>
            <person name="Lin W."/>
            <person name="Duan Y."/>
            <person name="Cao H."/>
            <person name="Xiong S."/>
            <person name="Wang X."/>
            <person name="Wei L."/>
            <person name="Li C."/>
            <person name="Ma Q."/>
            <person name="Ju M."/>
            <person name="Zhao R."/>
            <person name="Li G."/>
            <person name="Mu C."/>
            <person name="Tian Q."/>
            <person name="Mei H."/>
            <person name="Zhang T."/>
            <person name="Gao T."/>
            <person name="Zhang H."/>
        </authorList>
    </citation>
    <scope>NUCLEOTIDE SEQUENCE</scope>
    <source>
        <strain evidence="2">KEN1</strain>
    </source>
</reference>
<evidence type="ECO:0000313" key="2">
    <source>
        <dbReference type="EMBL" id="KAL0460048.1"/>
    </source>
</evidence>